<dbReference type="InterPro" id="IPR047583">
    <property type="entry name" value="Cas5fv"/>
</dbReference>
<feature type="domain" description="Cas5fv helical" evidence="2">
    <location>
        <begin position="120"/>
        <end position="188"/>
    </location>
</feature>
<feature type="coiled-coil region" evidence="1">
    <location>
        <begin position="231"/>
        <end position="258"/>
    </location>
</feature>
<proteinExistence type="predicted"/>
<dbReference type="STRING" id="675511.GCA_000341735_00239"/>
<dbReference type="InterPro" id="IPR045374">
    <property type="entry name" value="Cas5fv_helical"/>
</dbReference>
<organism evidence="3 4">
    <name type="scientific">Methylotuvimicrobium buryatense</name>
    <name type="common">Methylomicrobium buryatense</name>
    <dbReference type="NCBI Taxonomy" id="95641"/>
    <lineage>
        <taxon>Bacteria</taxon>
        <taxon>Pseudomonadati</taxon>
        <taxon>Pseudomonadota</taxon>
        <taxon>Gammaproteobacteria</taxon>
        <taxon>Methylococcales</taxon>
        <taxon>Methylococcaceae</taxon>
        <taxon>Methylotuvimicrobium</taxon>
    </lineage>
</organism>
<dbReference type="RefSeq" id="WP_017838896.1">
    <property type="nucleotide sequence ID" value="NZ_CP035467.1"/>
</dbReference>
<dbReference type="CDD" id="cd21143">
    <property type="entry name" value="Cas5fv"/>
    <property type="match status" value="1"/>
</dbReference>
<keyword evidence="1" id="KW-0175">Coiled coil</keyword>
<evidence type="ECO:0000259" key="2">
    <source>
        <dbReference type="Pfam" id="PF20158"/>
    </source>
</evidence>
<gene>
    <name evidence="3" type="ORF">EQU24_14040</name>
</gene>
<name>A0A4P9UU92_METBY</name>
<dbReference type="AlphaFoldDB" id="A0A4P9UU92"/>
<protein>
    <recommendedName>
        <fullName evidence="2">Cas5fv helical domain-containing protein</fullName>
    </recommendedName>
</protein>
<sequence>MRISIEFDSCWQTGFLGDDLKKPIIHSKNANKHDLKGYKQKFVATSKERGEKPTPITKNTVLGILCRLVGDQRKLYQARNSENYYFADIEPQVSFSLSRINQTSQELIYLTNKSDDRCAQSTFLGVLSSDNPWFFSDVSSKLWSVLFLNKEQLLDFILNNEVENTEVDCSPKNLISRIEDISNIKVETGSVLMTKKRLIFDKTKEIEKKENLLETTLEKAKVKSPNSQSQIVKHEIKIKEINEEILQLKEAFLQIEVDAEINEQDLKIANVIRYLTNKFPGNEYLTNDVIYPLSLYAAALYIQAERLSKIRNDLEFLKDKKGEIYIQGFSKRGFNGIRDWLNRMAGGRKKAVGTPCIVQKQSGVLDININVSRERAEQIRNDIENAGVSSFYLGKKGLAYVARIDPREVKS</sequence>
<dbReference type="EMBL" id="CP035467">
    <property type="protein sequence ID" value="QCW83236.1"/>
    <property type="molecule type" value="Genomic_DNA"/>
</dbReference>
<evidence type="ECO:0000313" key="4">
    <source>
        <dbReference type="Proteomes" id="UP000305881"/>
    </source>
</evidence>
<evidence type="ECO:0000256" key="1">
    <source>
        <dbReference type="SAM" id="Coils"/>
    </source>
</evidence>
<feature type="domain" description="Cas5fv helical" evidence="2">
    <location>
        <begin position="241"/>
        <end position="350"/>
    </location>
</feature>
<dbReference type="Proteomes" id="UP000305881">
    <property type="component" value="Chromosome"/>
</dbReference>
<dbReference type="KEGG" id="mbur:EQU24_14040"/>
<evidence type="ECO:0000313" key="3">
    <source>
        <dbReference type="EMBL" id="QCW83236.1"/>
    </source>
</evidence>
<dbReference type="OrthoDB" id="8549952at2"/>
<keyword evidence="4" id="KW-1185">Reference proteome</keyword>
<accession>A0A4P9UU92</accession>
<reference evidence="4" key="1">
    <citation type="journal article" date="2019" name="J. Bacteriol.">
        <title>A Mutagenic Screen Identifies a TonB-Dependent Receptor Required for the Lanthanide Metal Switch in the Type I Methanotroph 'Methylotuvimicrobium buryatense' 5GB1C.</title>
        <authorList>
            <person name="Groom J.D."/>
            <person name="Ford S.M."/>
            <person name="Pesesky M.W."/>
            <person name="Lidstrom M.E."/>
        </authorList>
    </citation>
    <scope>NUCLEOTIDE SEQUENCE [LARGE SCALE GENOMIC DNA]</scope>
    <source>
        <strain evidence="4">5GB1C</strain>
    </source>
</reference>
<dbReference type="Pfam" id="PF20158">
    <property type="entry name" value="Cas5fv_helical"/>
    <property type="match status" value="2"/>
</dbReference>